<dbReference type="KEGG" id="tcl:Tchl_0405"/>
<dbReference type="Proteomes" id="UP000185739">
    <property type="component" value="Chromosome"/>
</dbReference>
<keyword evidence="2" id="KW-1185">Reference proteome</keyword>
<accession>A0A1L6F8N3</accession>
<reference evidence="1 2" key="1">
    <citation type="submission" date="2016-12" db="EMBL/GenBank/DDBJ databases">
        <title>Complete genome sequence of Thauera chlorobenzoica, a Betaproteobacterium degrading haloaromatics anaerobically to CO2 and halides.</title>
        <authorList>
            <person name="Goris T."/>
            <person name="Mergelsberg M."/>
            <person name="Boll M."/>
        </authorList>
    </citation>
    <scope>NUCLEOTIDE SEQUENCE [LARGE SCALE GENOMIC DNA]</scope>
    <source>
        <strain evidence="1 2">3CB1</strain>
    </source>
</reference>
<evidence type="ECO:0000313" key="2">
    <source>
        <dbReference type="Proteomes" id="UP000185739"/>
    </source>
</evidence>
<protein>
    <submittedName>
        <fullName evidence="1">Uncharacterized protein</fullName>
    </submittedName>
</protein>
<organism evidence="1 2">
    <name type="scientific">Thauera chlorobenzoica</name>
    <dbReference type="NCBI Taxonomy" id="96773"/>
    <lineage>
        <taxon>Bacteria</taxon>
        <taxon>Pseudomonadati</taxon>
        <taxon>Pseudomonadota</taxon>
        <taxon>Betaproteobacteria</taxon>
        <taxon>Rhodocyclales</taxon>
        <taxon>Zoogloeaceae</taxon>
        <taxon>Thauera</taxon>
    </lineage>
</organism>
<dbReference type="AlphaFoldDB" id="A0A1L6F8N3"/>
<gene>
    <name evidence="1" type="ORF">Tchl_0405</name>
</gene>
<sequence>MEYLVLDDFYIARISSYQFIDNHFDLKRVYLLIRVLLAYLWNESRV</sequence>
<proteinExistence type="predicted"/>
<evidence type="ECO:0000313" key="1">
    <source>
        <dbReference type="EMBL" id="APR03277.1"/>
    </source>
</evidence>
<name>A0A1L6F8N3_9RHOO</name>
<dbReference type="EMBL" id="CP018839">
    <property type="protein sequence ID" value="APR03277.1"/>
    <property type="molecule type" value="Genomic_DNA"/>
</dbReference>